<name>A0AAP8N186_9VIBR</name>
<reference evidence="4" key="1">
    <citation type="submission" date="2016-07" db="EMBL/GenBank/DDBJ databases">
        <title>Nontailed viruses are major unrecognized killers of bacteria in the ocean.</title>
        <authorList>
            <person name="Kauffman K."/>
            <person name="Hussain F."/>
            <person name="Yang J."/>
            <person name="Arevalo P."/>
            <person name="Brown J."/>
            <person name="Cutler M."/>
            <person name="Kelly L."/>
            <person name="Polz M.F."/>
        </authorList>
    </citation>
    <scope>NUCLEOTIDE SEQUENCE [LARGE SCALE GENOMIC DNA]</scope>
    <source>
        <strain evidence="4">10N.222.49.A5</strain>
    </source>
</reference>
<proteinExistence type="predicted"/>
<evidence type="ECO:0000256" key="2">
    <source>
        <dbReference type="SAM" id="SignalP"/>
    </source>
</evidence>
<sequence>MLGKTNKILTLSSLIFSALAIGQVEQAQQTTEPQFYDDAERGWFWYEQLPEEEKEKFKEKLQQDNQPTVIPKSSEPQEESLSTKWFRENFEKYRDAAIDNPYDQEAMRNYLYLEKFMRDRAVAFAYQRQKAVYEDPFLDSTTQRPTANFGMRSMNTEASKNRSELLAHIGKQSGIYFFYRSDCSFCSQQAPLIAGLEREFQFAIKPVSLDGNPLPEMPWPEFLTNNGQAEHLGVVQVPATYLFNPNNNRFELIAQGLQSLTQLQTRIIYAAERAEIISAQDVERTRSSGLYQSVNGEYNQFPFPSDAPQEFKDFYYQSIGGQ</sequence>
<evidence type="ECO:0000256" key="1">
    <source>
        <dbReference type="SAM" id="MobiDB-lite"/>
    </source>
</evidence>
<feature type="region of interest" description="Disordered" evidence="1">
    <location>
        <begin position="55"/>
        <end position="81"/>
    </location>
</feature>
<comment type="caution">
    <text evidence="3">The sequence shown here is derived from an EMBL/GenBank/DDBJ whole genome shotgun (WGS) entry which is preliminary data.</text>
</comment>
<feature type="signal peptide" evidence="2">
    <location>
        <begin position="1"/>
        <end position="20"/>
    </location>
</feature>
<dbReference type="NCBIfam" id="TIGR02740">
    <property type="entry name" value="TraF-like"/>
    <property type="match status" value="1"/>
</dbReference>
<evidence type="ECO:0000313" key="4">
    <source>
        <dbReference type="Proteomes" id="UP000235611"/>
    </source>
</evidence>
<evidence type="ECO:0000313" key="3">
    <source>
        <dbReference type="EMBL" id="PMP14083.1"/>
    </source>
</evidence>
<accession>A0AAP8N186</accession>
<gene>
    <name evidence="3" type="ORF">BCS93_04650</name>
</gene>
<feature type="chain" id="PRO_5042825085" description="Conjugal transfer protein TraF" evidence="2">
    <location>
        <begin position="21"/>
        <end position="322"/>
    </location>
</feature>
<organism evidence="3 4">
    <name type="scientific">Vibrio breoganii</name>
    <dbReference type="NCBI Taxonomy" id="553239"/>
    <lineage>
        <taxon>Bacteria</taxon>
        <taxon>Pseudomonadati</taxon>
        <taxon>Pseudomonadota</taxon>
        <taxon>Gammaproteobacteria</taxon>
        <taxon>Vibrionales</taxon>
        <taxon>Vibrionaceae</taxon>
        <taxon>Vibrio</taxon>
    </lineage>
</organism>
<dbReference type="EMBL" id="MDBO01000036">
    <property type="protein sequence ID" value="PMP14083.1"/>
    <property type="molecule type" value="Genomic_DNA"/>
</dbReference>
<dbReference type="SUPFAM" id="SSF52833">
    <property type="entry name" value="Thioredoxin-like"/>
    <property type="match status" value="1"/>
</dbReference>
<evidence type="ECO:0008006" key="5">
    <source>
        <dbReference type="Google" id="ProtNLM"/>
    </source>
</evidence>
<dbReference type="Proteomes" id="UP000235611">
    <property type="component" value="Unassembled WGS sequence"/>
</dbReference>
<protein>
    <recommendedName>
        <fullName evidence="5">Conjugal transfer protein TraF</fullName>
    </recommendedName>
</protein>
<dbReference type="InterPro" id="IPR039555">
    <property type="entry name" value="TraF/TrbB"/>
</dbReference>
<dbReference type="Pfam" id="PF13728">
    <property type="entry name" value="TraF"/>
    <property type="match status" value="1"/>
</dbReference>
<keyword evidence="2" id="KW-0732">Signal</keyword>
<dbReference type="InterPro" id="IPR036249">
    <property type="entry name" value="Thioredoxin-like_sf"/>
</dbReference>
<dbReference type="AlphaFoldDB" id="A0AAP8N186"/>
<dbReference type="RefSeq" id="WP_102477412.1">
    <property type="nucleotide sequence ID" value="NZ_MDBO01000036.1"/>
</dbReference>
<dbReference type="InterPro" id="IPR014111">
    <property type="entry name" value="T4SS_TraF-like"/>
</dbReference>